<proteinExistence type="predicted"/>
<gene>
    <name evidence="1" type="ORF">HAZT_HAZT003431</name>
</gene>
<name>A0A6A0GNJ0_HYAAZ</name>
<accession>A0A6A0GNJ0</accession>
<evidence type="ECO:0000313" key="1">
    <source>
        <dbReference type="EMBL" id="KAA0183297.1"/>
    </source>
</evidence>
<organism evidence="1">
    <name type="scientific">Hyalella azteca</name>
    <name type="common">Amphipod</name>
    <dbReference type="NCBI Taxonomy" id="294128"/>
    <lineage>
        <taxon>Eukaryota</taxon>
        <taxon>Metazoa</taxon>
        <taxon>Ecdysozoa</taxon>
        <taxon>Arthropoda</taxon>
        <taxon>Crustacea</taxon>
        <taxon>Multicrustacea</taxon>
        <taxon>Malacostraca</taxon>
        <taxon>Eumalacostraca</taxon>
        <taxon>Peracarida</taxon>
        <taxon>Amphipoda</taxon>
        <taxon>Senticaudata</taxon>
        <taxon>Talitrida</taxon>
        <taxon>Talitroidea</taxon>
        <taxon>Hyalellidae</taxon>
        <taxon>Hyalella</taxon>
    </lineage>
</organism>
<comment type="caution">
    <text evidence="1">The sequence shown here is derived from an EMBL/GenBank/DDBJ whole genome shotgun (WGS) entry which is preliminary data.</text>
</comment>
<reference evidence="1" key="2">
    <citation type="journal article" date="2018" name="Environ. Sci. Technol.">
        <title>The Toxicogenome of Hyalella azteca: A Model for Sediment Ecotoxicology and Evolutionary Toxicology.</title>
        <authorList>
            <person name="Poynton H.C."/>
            <person name="Hasenbein S."/>
            <person name="Benoit J.B."/>
            <person name="Sepulveda M.S."/>
            <person name="Poelchau M.F."/>
            <person name="Hughes D.S.T."/>
            <person name="Murali S.C."/>
            <person name="Chen S."/>
            <person name="Glastad K.M."/>
            <person name="Goodisman M.A.D."/>
            <person name="Werren J.H."/>
            <person name="Vineis J.H."/>
            <person name="Bowen J.L."/>
            <person name="Friedrich M."/>
            <person name="Jones J."/>
            <person name="Robertson H.M."/>
            <person name="Feyereisen R."/>
            <person name="Mechler-Hickson A."/>
            <person name="Mathers N."/>
            <person name="Lee C.E."/>
            <person name="Colbourne J.K."/>
            <person name="Biales A."/>
            <person name="Johnston J.S."/>
            <person name="Wellborn G.A."/>
            <person name="Rosendale A.J."/>
            <person name="Cridge A.G."/>
            <person name="Munoz-Torres M.C."/>
            <person name="Bain P.A."/>
            <person name="Manny A.R."/>
            <person name="Major K.M."/>
            <person name="Lambert F.N."/>
            <person name="Vulpe C.D."/>
            <person name="Tuck P."/>
            <person name="Blalock B.J."/>
            <person name="Lin Y.Y."/>
            <person name="Smith M.E."/>
            <person name="Ochoa-Acuna H."/>
            <person name="Chen M.M."/>
            <person name="Childers C.P."/>
            <person name="Qu J."/>
            <person name="Dugan S."/>
            <person name="Lee S.L."/>
            <person name="Chao H."/>
            <person name="Dinh H."/>
            <person name="Han Y."/>
            <person name="Doddapaneni H."/>
            <person name="Worley K.C."/>
            <person name="Muzny D.M."/>
            <person name="Gibbs R.A."/>
            <person name="Richards S."/>
        </authorList>
    </citation>
    <scope>NUCLEOTIDE SEQUENCE</scope>
    <source>
        <strain evidence="1">HAZT.00-mixed</strain>
        <tissue evidence="1">Whole organism</tissue>
    </source>
</reference>
<reference evidence="1" key="1">
    <citation type="submission" date="2014-08" db="EMBL/GenBank/DDBJ databases">
        <authorList>
            <person name="Murali S."/>
            <person name="Richards S."/>
            <person name="Bandaranaike D."/>
            <person name="Bellair M."/>
            <person name="Blankenburg K."/>
            <person name="Chao H."/>
            <person name="Dinh H."/>
            <person name="Doddapaneni H."/>
            <person name="Dugan-Rocha S."/>
            <person name="Elkadiri S."/>
            <person name="Gnanaolivu R."/>
            <person name="Hughes D."/>
            <person name="Lee S."/>
            <person name="Li M."/>
            <person name="Ming W."/>
            <person name="Munidasa M."/>
            <person name="Muniz J."/>
            <person name="Nguyen L."/>
            <person name="Osuji N."/>
            <person name="Pu L.-L."/>
            <person name="Puazo M."/>
            <person name="Skinner E."/>
            <person name="Qu C."/>
            <person name="Quiroz J."/>
            <person name="Raj R."/>
            <person name="Weissenberger G."/>
            <person name="Xin Y."/>
            <person name="Zou X."/>
            <person name="Han Y."/>
            <person name="Worley K."/>
            <person name="Muzny D."/>
            <person name="Gibbs R."/>
        </authorList>
    </citation>
    <scope>NUCLEOTIDE SEQUENCE</scope>
    <source>
        <strain evidence="1">HAZT.00-mixed</strain>
        <tissue evidence="1">Whole organism</tissue>
    </source>
</reference>
<dbReference type="Proteomes" id="UP000711488">
    <property type="component" value="Unassembled WGS sequence"/>
</dbReference>
<dbReference type="EMBL" id="JQDR03017921">
    <property type="protein sequence ID" value="KAA0183297.1"/>
    <property type="molecule type" value="Genomic_DNA"/>
</dbReference>
<evidence type="ECO:0008006" key="2">
    <source>
        <dbReference type="Google" id="ProtNLM"/>
    </source>
</evidence>
<reference evidence="1" key="3">
    <citation type="submission" date="2019-06" db="EMBL/GenBank/DDBJ databases">
        <authorList>
            <person name="Poynton C."/>
            <person name="Hasenbein S."/>
            <person name="Benoit J.B."/>
            <person name="Sepulveda M.S."/>
            <person name="Poelchau M.F."/>
            <person name="Murali S.C."/>
            <person name="Chen S."/>
            <person name="Glastad K.M."/>
            <person name="Werren J.H."/>
            <person name="Vineis J.H."/>
            <person name="Bowen J.L."/>
            <person name="Friedrich M."/>
            <person name="Jones J."/>
            <person name="Robertson H.M."/>
            <person name="Feyereisen R."/>
            <person name="Mechler-Hickson A."/>
            <person name="Mathers N."/>
            <person name="Lee C.E."/>
            <person name="Colbourne J.K."/>
            <person name="Biales A."/>
            <person name="Johnston J.S."/>
            <person name="Wellborn G.A."/>
            <person name="Rosendale A.J."/>
            <person name="Cridge A.G."/>
            <person name="Munoz-Torres M.C."/>
            <person name="Bain P.A."/>
            <person name="Manny A.R."/>
            <person name="Major K.M."/>
            <person name="Lambert F.N."/>
            <person name="Vulpe C.D."/>
            <person name="Tuck P."/>
            <person name="Blalock B.J."/>
            <person name="Lin Y.-Y."/>
            <person name="Smith M.E."/>
            <person name="Ochoa-Acuna H."/>
            <person name="Chen M.-J.M."/>
            <person name="Childers C.P."/>
            <person name="Qu J."/>
            <person name="Dugan S."/>
            <person name="Lee S.L."/>
            <person name="Chao H."/>
            <person name="Dinh H."/>
            <person name="Han Y."/>
            <person name="Doddapaneni H."/>
            <person name="Worley K.C."/>
            <person name="Muzny D.M."/>
            <person name="Gibbs R.A."/>
            <person name="Richards S."/>
        </authorList>
    </citation>
    <scope>NUCLEOTIDE SEQUENCE</scope>
    <source>
        <strain evidence="1">HAZT.00-mixed</strain>
        <tissue evidence="1">Whole organism</tissue>
    </source>
</reference>
<dbReference type="AlphaFoldDB" id="A0A6A0GNJ0"/>
<protein>
    <recommendedName>
        <fullName evidence="2">Fibronectin type-III domain-containing protein</fullName>
    </recommendedName>
</protein>
<sequence length="242" mass="27209">MVWGMREMVWGMREMVWGMREMVWGMREMVWGMRDGVGYERDGVGYERDGVGICELETCVANNGSVCCLIPASGSEVVIQIPEEQVKDQDGFYRLDYKPPQGIPVPNSTFTPQEMARGVKLKHAQPGMRYDFELYYSNATINDWATWTATITTTPAMPENLNINVDTLKLALVSWDPPNSGGYSAFKLKGHAFSVIVWFLRARAYENNAPLSLSAAAASAQRLLLEGKYRLVGGRHSVIKWL</sequence>